<accession>A0A401UQ37</accession>
<sequence length="294" mass="32950">MDKDLLQYLGTNEKEVVTNYGDIDSEKLLDDEYKILNVKVFSVGLLDNETINKLNIQSTEYKEFINLKEVELEALKNNDELLSETDLVLLIGEYEDRKAMAKLEYIIQNAGLRDIKTVLLLSVNNNIDNDLIREISTKVDVLVPIIDNKVQHYAQNAFSFLDKNNLKAELAQQYINTILEFAPERISVIAPIDIIDIFAHNKGIAYVSSASATGEGRAKRAVALALSNIYSLKDYKDCKILLLTFSGGESLGLLEINEAAQVIVDKYSDEETILFTVGLDESRGSEMRVSVMGI</sequence>
<keyword evidence="2" id="KW-0342">GTP-binding</keyword>
<dbReference type="Proteomes" id="UP000287872">
    <property type="component" value="Unassembled WGS sequence"/>
</dbReference>
<proteinExistence type="predicted"/>
<dbReference type="EMBL" id="BHYK01000020">
    <property type="protein sequence ID" value="GCD11673.1"/>
    <property type="molecule type" value="Genomic_DNA"/>
</dbReference>
<keyword evidence="1" id="KW-0547">Nucleotide-binding</keyword>
<feature type="domain" description="Cell division protein FtsZ C-terminal" evidence="3">
    <location>
        <begin position="203"/>
        <end position="292"/>
    </location>
</feature>
<dbReference type="GO" id="GO:0005525">
    <property type="term" value="F:GTP binding"/>
    <property type="evidence" value="ECO:0007669"/>
    <property type="project" value="UniProtKB-KW"/>
</dbReference>
<dbReference type="InterPro" id="IPR037103">
    <property type="entry name" value="Tubulin/FtsZ-like_C"/>
</dbReference>
<reference evidence="4 5" key="1">
    <citation type="submission" date="2018-11" db="EMBL/GenBank/DDBJ databases">
        <title>Genome sequencing and assembly of Clostridium tagluense strain A121.</title>
        <authorList>
            <person name="Murakami T."/>
            <person name="Segawa T."/>
            <person name="Shcherbakova V.A."/>
            <person name="Mori H."/>
            <person name="Yoshimura Y."/>
        </authorList>
    </citation>
    <scope>NUCLEOTIDE SEQUENCE [LARGE SCALE GENOMIC DNA]</scope>
    <source>
        <strain evidence="4 5">A121</strain>
    </source>
</reference>
<comment type="caution">
    <text evidence="4">The sequence shown here is derived from an EMBL/GenBank/DDBJ whole genome shotgun (WGS) entry which is preliminary data.</text>
</comment>
<dbReference type="SUPFAM" id="SSF55307">
    <property type="entry name" value="Tubulin C-terminal domain-like"/>
    <property type="match status" value="1"/>
</dbReference>
<evidence type="ECO:0000256" key="1">
    <source>
        <dbReference type="ARBA" id="ARBA00022741"/>
    </source>
</evidence>
<gene>
    <name evidence="4" type="ORF">Ctaglu_32960</name>
</gene>
<dbReference type="AlphaFoldDB" id="A0A401UQ37"/>
<protein>
    <recommendedName>
        <fullName evidence="3">Cell division protein FtsZ C-terminal domain-containing protein</fullName>
    </recommendedName>
</protein>
<organism evidence="4 5">
    <name type="scientific">Clostridium tagluense</name>
    <dbReference type="NCBI Taxonomy" id="360422"/>
    <lineage>
        <taxon>Bacteria</taxon>
        <taxon>Bacillati</taxon>
        <taxon>Bacillota</taxon>
        <taxon>Clostridia</taxon>
        <taxon>Eubacteriales</taxon>
        <taxon>Clostridiaceae</taxon>
        <taxon>Clostridium</taxon>
    </lineage>
</organism>
<evidence type="ECO:0000313" key="5">
    <source>
        <dbReference type="Proteomes" id="UP000287872"/>
    </source>
</evidence>
<keyword evidence="5" id="KW-1185">Reference proteome</keyword>
<dbReference type="Pfam" id="PF12327">
    <property type="entry name" value="FtsZ_C"/>
    <property type="match status" value="1"/>
</dbReference>
<dbReference type="Gene3D" id="3.30.1330.20">
    <property type="entry name" value="Tubulin/FtsZ, C-terminal domain"/>
    <property type="match status" value="1"/>
</dbReference>
<evidence type="ECO:0000313" key="4">
    <source>
        <dbReference type="EMBL" id="GCD11673.1"/>
    </source>
</evidence>
<dbReference type="InterPro" id="IPR008280">
    <property type="entry name" value="Tub_FtsZ_C"/>
</dbReference>
<dbReference type="RefSeq" id="WP_125003687.1">
    <property type="nucleotide sequence ID" value="NZ_BHYK01000020.1"/>
</dbReference>
<evidence type="ECO:0000256" key="2">
    <source>
        <dbReference type="ARBA" id="ARBA00023134"/>
    </source>
</evidence>
<dbReference type="InterPro" id="IPR024757">
    <property type="entry name" value="FtsZ_C"/>
</dbReference>
<name>A0A401UQ37_9CLOT</name>
<evidence type="ECO:0000259" key="3">
    <source>
        <dbReference type="Pfam" id="PF12327"/>
    </source>
</evidence>
<dbReference type="OrthoDB" id="9813375at2"/>